<keyword evidence="2" id="KW-1185">Reference proteome</keyword>
<dbReference type="PATRIC" id="fig|1291734.4.peg.679"/>
<organism evidence="1 2">
    <name type="scientific">Lacticaseibacillus nasuensis JCM 17158</name>
    <dbReference type="NCBI Taxonomy" id="1291734"/>
    <lineage>
        <taxon>Bacteria</taxon>
        <taxon>Bacillati</taxon>
        <taxon>Bacillota</taxon>
        <taxon>Bacilli</taxon>
        <taxon>Lactobacillales</taxon>
        <taxon>Lactobacillaceae</taxon>
        <taxon>Lacticaseibacillus</taxon>
    </lineage>
</organism>
<accession>A0A0R1JGW8</accession>
<dbReference type="STRING" id="1291734.FD02_GL000659"/>
<dbReference type="AlphaFoldDB" id="A0A0R1JGW8"/>
<evidence type="ECO:0000313" key="2">
    <source>
        <dbReference type="Proteomes" id="UP000051804"/>
    </source>
</evidence>
<name>A0A0R1JGW8_9LACO</name>
<comment type="caution">
    <text evidence="1">The sequence shown here is derived from an EMBL/GenBank/DDBJ whole genome shotgun (WGS) entry which is preliminary data.</text>
</comment>
<gene>
    <name evidence="1" type="ORF">FD02_GL000659</name>
</gene>
<proteinExistence type="predicted"/>
<protein>
    <submittedName>
        <fullName evidence="1">Uncharacterized protein</fullName>
    </submittedName>
</protein>
<dbReference type="EMBL" id="AZDJ01000033">
    <property type="protein sequence ID" value="KRK70203.1"/>
    <property type="molecule type" value="Genomic_DNA"/>
</dbReference>
<sequence length="58" mass="6786">MELTALIAQTRQNEAWAIDSEDSTEWDTNFIGGKRSALELIQAERERKRHDRENIEGR</sequence>
<reference evidence="1 2" key="1">
    <citation type="journal article" date="2015" name="Genome Announc.">
        <title>Expanding the biotechnology potential of lactobacilli through comparative genomics of 213 strains and associated genera.</title>
        <authorList>
            <person name="Sun Z."/>
            <person name="Harris H.M."/>
            <person name="McCann A."/>
            <person name="Guo C."/>
            <person name="Argimon S."/>
            <person name="Zhang W."/>
            <person name="Yang X."/>
            <person name="Jeffery I.B."/>
            <person name="Cooney J.C."/>
            <person name="Kagawa T.F."/>
            <person name="Liu W."/>
            <person name="Song Y."/>
            <person name="Salvetti E."/>
            <person name="Wrobel A."/>
            <person name="Rasinkangas P."/>
            <person name="Parkhill J."/>
            <person name="Rea M.C."/>
            <person name="O'Sullivan O."/>
            <person name="Ritari J."/>
            <person name="Douillard F.P."/>
            <person name="Paul Ross R."/>
            <person name="Yang R."/>
            <person name="Briner A.E."/>
            <person name="Felis G.E."/>
            <person name="de Vos W.M."/>
            <person name="Barrangou R."/>
            <person name="Klaenhammer T.R."/>
            <person name="Caufield P.W."/>
            <person name="Cui Y."/>
            <person name="Zhang H."/>
            <person name="O'Toole P.W."/>
        </authorList>
    </citation>
    <scope>NUCLEOTIDE SEQUENCE [LARGE SCALE GENOMIC DNA]</scope>
    <source>
        <strain evidence="1 2">JCM 17158</strain>
    </source>
</reference>
<dbReference type="Proteomes" id="UP000051804">
    <property type="component" value="Unassembled WGS sequence"/>
</dbReference>
<evidence type="ECO:0000313" key="1">
    <source>
        <dbReference type="EMBL" id="KRK70203.1"/>
    </source>
</evidence>